<accession>A0A0W0WWY1</accession>
<evidence type="ECO:0000256" key="4">
    <source>
        <dbReference type="ARBA" id="ARBA00022723"/>
    </source>
</evidence>
<comment type="subunit">
    <text evidence="7">Monomer.</text>
</comment>
<evidence type="ECO:0000313" key="9">
    <source>
        <dbReference type="EMBL" id="KTD36756.1"/>
    </source>
</evidence>
<feature type="binding site" evidence="7">
    <location>
        <position position="130"/>
    </location>
    <ligand>
        <name>Zn(2+)</name>
        <dbReference type="ChEBI" id="CHEBI:29105"/>
        <label>2</label>
    </ligand>
</feature>
<keyword evidence="5 7" id="KW-0378">Hydrolase</keyword>
<dbReference type="InterPro" id="IPR036866">
    <property type="entry name" value="RibonucZ/Hydroxyglut_hydro"/>
</dbReference>
<dbReference type="EC" id="3.1.2.6" evidence="7"/>
<dbReference type="EMBL" id="LNYO01000013">
    <property type="protein sequence ID" value="KTD36756.1"/>
    <property type="molecule type" value="Genomic_DNA"/>
</dbReference>
<evidence type="ECO:0000256" key="7">
    <source>
        <dbReference type="HAMAP-Rule" id="MF_01374"/>
    </source>
</evidence>
<dbReference type="OrthoDB" id="9802248at2"/>
<dbReference type="GO" id="GO:0004416">
    <property type="term" value="F:hydroxyacylglutathione hydrolase activity"/>
    <property type="evidence" value="ECO:0007669"/>
    <property type="project" value="UniProtKB-UniRule"/>
</dbReference>
<dbReference type="AlphaFoldDB" id="A0A0W0WWY1"/>
<dbReference type="Pfam" id="PF00753">
    <property type="entry name" value="Lactamase_B"/>
    <property type="match status" value="1"/>
</dbReference>
<keyword evidence="10" id="KW-1185">Reference proteome</keyword>
<dbReference type="InterPro" id="IPR017782">
    <property type="entry name" value="Hydroxyacylglutathione_Hdrlase"/>
</dbReference>
<feature type="binding site" evidence="7">
    <location>
        <position position="168"/>
    </location>
    <ligand>
        <name>Zn(2+)</name>
        <dbReference type="ChEBI" id="CHEBI:29105"/>
        <label>2</label>
    </ligand>
</feature>
<feature type="binding site" evidence="7">
    <location>
        <position position="130"/>
    </location>
    <ligand>
        <name>Zn(2+)</name>
        <dbReference type="ChEBI" id="CHEBI:29105"/>
        <label>1</label>
    </ligand>
</feature>
<dbReference type="CDD" id="cd07723">
    <property type="entry name" value="hydroxyacylglutathione_hydrolase_MBL-fold"/>
    <property type="match status" value="1"/>
</dbReference>
<dbReference type="InterPro" id="IPR050110">
    <property type="entry name" value="Glyoxalase_II_hydrolase"/>
</dbReference>
<dbReference type="Pfam" id="PF16123">
    <property type="entry name" value="HAGH_C"/>
    <property type="match status" value="1"/>
</dbReference>
<keyword evidence="6 7" id="KW-0862">Zinc</keyword>
<reference evidence="9 10" key="1">
    <citation type="submission" date="2015-11" db="EMBL/GenBank/DDBJ databases">
        <title>Genomic analysis of 38 Legionella species identifies large and diverse effector repertoires.</title>
        <authorList>
            <person name="Burstein D."/>
            <person name="Amaro F."/>
            <person name="Zusman T."/>
            <person name="Lifshitz Z."/>
            <person name="Cohen O."/>
            <person name="Gilbert J.A."/>
            <person name="Pupko T."/>
            <person name="Shuman H.A."/>
            <person name="Segal G."/>
        </authorList>
    </citation>
    <scope>NUCLEOTIDE SEQUENCE [LARGE SCALE GENOMIC DNA]</scope>
    <source>
        <strain evidence="9 10">ATCC 49506</strain>
    </source>
</reference>
<dbReference type="Proteomes" id="UP000054725">
    <property type="component" value="Unassembled WGS sequence"/>
</dbReference>
<sequence>MKVIPVPAFTDNYIWLIIDTNNRQAVCVDPGEAKPVLDFLTRENLALQAILLTHHHFDHIGGTAELVQANPGIAVYGPKDPRIPLVTHSLQDKDTLELNSYHFAILATPGHTSTHLCLHEPNHGLLFCGDTLFSAGCGRVFDGTIEELHSSLQKLKNLADETKVYCAHEYTLQNLRFAAIVEPDNLSAQALMQKLLNQKNPCSLPSTIAIEKQINPFLRTEIAAVKDYARNRGSQSDCSLSVFKQLREDKDRF</sequence>
<dbReference type="GO" id="GO:0046872">
    <property type="term" value="F:metal ion binding"/>
    <property type="evidence" value="ECO:0007669"/>
    <property type="project" value="UniProtKB-KW"/>
</dbReference>
<evidence type="ECO:0000313" key="10">
    <source>
        <dbReference type="Proteomes" id="UP000054725"/>
    </source>
</evidence>
<feature type="domain" description="Metallo-beta-lactamase" evidence="8">
    <location>
        <begin position="11"/>
        <end position="168"/>
    </location>
</feature>
<protein>
    <recommendedName>
        <fullName evidence="7">Hydroxyacylglutathione hydrolase</fullName>
        <ecNumber evidence="7">3.1.2.6</ecNumber>
    </recommendedName>
    <alternativeName>
        <fullName evidence="7">Glyoxalase II</fullName>
        <shortName evidence="7">Glx II</shortName>
    </alternativeName>
</protein>
<evidence type="ECO:0000256" key="2">
    <source>
        <dbReference type="ARBA" id="ARBA00004963"/>
    </source>
</evidence>
<feature type="binding site" evidence="7">
    <location>
        <position position="58"/>
    </location>
    <ligand>
        <name>Zn(2+)</name>
        <dbReference type="ChEBI" id="CHEBI:29105"/>
        <label>2</label>
    </ligand>
</feature>
<dbReference type="UniPathway" id="UPA00619">
    <property type="reaction ID" value="UER00676"/>
</dbReference>
<dbReference type="PANTHER" id="PTHR43705">
    <property type="entry name" value="HYDROXYACYLGLUTATHIONE HYDROLASE"/>
    <property type="match status" value="1"/>
</dbReference>
<comment type="cofactor">
    <cofactor evidence="7">
        <name>Zn(2+)</name>
        <dbReference type="ChEBI" id="CHEBI:29105"/>
    </cofactor>
    <text evidence="7">Binds 2 Zn(2+) ions per subunit.</text>
</comment>
<dbReference type="InterPro" id="IPR035680">
    <property type="entry name" value="Clx_II_MBL"/>
</dbReference>
<name>A0A0W0WWY1_9GAMM</name>
<feature type="binding site" evidence="7">
    <location>
        <position position="59"/>
    </location>
    <ligand>
        <name>Zn(2+)</name>
        <dbReference type="ChEBI" id="CHEBI:29105"/>
        <label>2</label>
    </ligand>
</feature>
<feature type="binding site" evidence="7">
    <location>
        <position position="54"/>
    </location>
    <ligand>
        <name>Zn(2+)</name>
        <dbReference type="ChEBI" id="CHEBI:29105"/>
        <label>1</label>
    </ligand>
</feature>
<evidence type="ECO:0000256" key="6">
    <source>
        <dbReference type="ARBA" id="ARBA00022833"/>
    </source>
</evidence>
<keyword evidence="4 7" id="KW-0479">Metal-binding</keyword>
<dbReference type="SUPFAM" id="SSF56281">
    <property type="entry name" value="Metallo-hydrolase/oxidoreductase"/>
    <property type="match status" value="1"/>
</dbReference>
<feature type="binding site" evidence="7">
    <location>
        <position position="111"/>
    </location>
    <ligand>
        <name>Zn(2+)</name>
        <dbReference type="ChEBI" id="CHEBI:29105"/>
        <label>1</label>
    </ligand>
</feature>
<comment type="pathway">
    <text evidence="2 7">Secondary metabolite metabolism; methylglyoxal degradation; (R)-lactate from methylglyoxal: step 2/2.</text>
</comment>
<dbReference type="InterPro" id="IPR032282">
    <property type="entry name" value="HAGH_C"/>
</dbReference>
<comment type="function">
    <text evidence="7">Thiolesterase that catalyzes the hydrolysis of S-D-lactoyl-glutathione to form glutathione and D-lactic acid.</text>
</comment>
<dbReference type="PIRSF" id="PIRSF005457">
    <property type="entry name" value="Glx"/>
    <property type="match status" value="1"/>
</dbReference>
<dbReference type="HAMAP" id="MF_01374">
    <property type="entry name" value="Glyoxalase_2"/>
    <property type="match status" value="1"/>
</dbReference>
<proteinExistence type="inferred from homology"/>
<dbReference type="PANTHER" id="PTHR43705:SF1">
    <property type="entry name" value="HYDROXYACYLGLUTATHIONE HYDROLASE GLOB"/>
    <property type="match status" value="1"/>
</dbReference>
<dbReference type="PATRIC" id="fig|45070.6.peg.1825"/>
<dbReference type="STRING" id="45070.Lnau_1740"/>
<dbReference type="GO" id="GO:0019243">
    <property type="term" value="P:methylglyoxal catabolic process to D-lactate via S-lactoyl-glutathione"/>
    <property type="evidence" value="ECO:0007669"/>
    <property type="project" value="UniProtKB-UniRule"/>
</dbReference>
<dbReference type="NCBIfam" id="TIGR03413">
    <property type="entry name" value="GSH_gloB"/>
    <property type="match status" value="1"/>
</dbReference>
<comment type="similarity">
    <text evidence="3 7">Belongs to the metallo-beta-lactamase superfamily. Glyoxalase II family.</text>
</comment>
<organism evidence="9 10">
    <name type="scientific">Legionella nautarum</name>
    <dbReference type="NCBI Taxonomy" id="45070"/>
    <lineage>
        <taxon>Bacteria</taxon>
        <taxon>Pseudomonadati</taxon>
        <taxon>Pseudomonadota</taxon>
        <taxon>Gammaproteobacteria</taxon>
        <taxon>Legionellales</taxon>
        <taxon>Legionellaceae</taxon>
        <taxon>Legionella</taxon>
    </lineage>
</organism>
<evidence type="ECO:0000256" key="5">
    <source>
        <dbReference type="ARBA" id="ARBA00022801"/>
    </source>
</evidence>
<dbReference type="SMART" id="SM00849">
    <property type="entry name" value="Lactamase_B"/>
    <property type="match status" value="1"/>
</dbReference>
<comment type="catalytic activity">
    <reaction evidence="1 7">
        <text>an S-(2-hydroxyacyl)glutathione + H2O = a 2-hydroxy carboxylate + glutathione + H(+)</text>
        <dbReference type="Rhea" id="RHEA:21864"/>
        <dbReference type="ChEBI" id="CHEBI:15377"/>
        <dbReference type="ChEBI" id="CHEBI:15378"/>
        <dbReference type="ChEBI" id="CHEBI:57925"/>
        <dbReference type="ChEBI" id="CHEBI:58896"/>
        <dbReference type="ChEBI" id="CHEBI:71261"/>
        <dbReference type="EC" id="3.1.2.6"/>
    </reaction>
</comment>
<dbReference type="RefSeq" id="WP_058504720.1">
    <property type="nucleotide sequence ID" value="NZ_CAAAIF010000006.1"/>
</dbReference>
<evidence type="ECO:0000259" key="8">
    <source>
        <dbReference type="SMART" id="SM00849"/>
    </source>
</evidence>
<evidence type="ECO:0000256" key="3">
    <source>
        <dbReference type="ARBA" id="ARBA00006759"/>
    </source>
</evidence>
<gene>
    <name evidence="7 9" type="primary">gloB</name>
    <name evidence="9" type="ORF">Lnau_1740</name>
</gene>
<comment type="caution">
    <text evidence="9">The sequence shown here is derived from an EMBL/GenBank/DDBJ whole genome shotgun (WGS) entry which is preliminary data.</text>
</comment>
<evidence type="ECO:0000256" key="1">
    <source>
        <dbReference type="ARBA" id="ARBA00001623"/>
    </source>
</evidence>
<dbReference type="Gene3D" id="3.60.15.10">
    <property type="entry name" value="Ribonuclease Z/Hydroxyacylglutathione hydrolase-like"/>
    <property type="match status" value="1"/>
</dbReference>
<feature type="binding site" evidence="7">
    <location>
        <position position="56"/>
    </location>
    <ligand>
        <name>Zn(2+)</name>
        <dbReference type="ChEBI" id="CHEBI:29105"/>
        <label>1</label>
    </ligand>
</feature>
<dbReference type="InterPro" id="IPR001279">
    <property type="entry name" value="Metallo-B-lactamas"/>
</dbReference>